<evidence type="ECO:0000313" key="3">
    <source>
        <dbReference type="Proteomes" id="UP000288859"/>
    </source>
</evidence>
<accession>A0A438N2Y9</accession>
<feature type="region of interest" description="Disordered" evidence="1">
    <location>
        <begin position="430"/>
        <end position="479"/>
    </location>
</feature>
<evidence type="ECO:0000313" key="2">
    <source>
        <dbReference type="EMBL" id="RVX70109.1"/>
    </source>
</evidence>
<feature type="compositionally biased region" description="Low complexity" evidence="1">
    <location>
        <begin position="500"/>
        <end position="509"/>
    </location>
</feature>
<reference evidence="2 3" key="1">
    <citation type="submission" date="2017-03" db="EMBL/GenBank/DDBJ databases">
        <title>Genomes of endolithic fungi from Antarctica.</title>
        <authorList>
            <person name="Coleine C."/>
            <person name="Masonjones S."/>
            <person name="Stajich J.E."/>
        </authorList>
    </citation>
    <scope>NUCLEOTIDE SEQUENCE [LARGE SCALE GENOMIC DNA]</scope>
    <source>
        <strain evidence="2 3">CCFEE 6314</strain>
    </source>
</reference>
<feature type="region of interest" description="Disordered" evidence="1">
    <location>
        <begin position="330"/>
        <end position="352"/>
    </location>
</feature>
<gene>
    <name evidence="2" type="ORF">B0A52_06281</name>
</gene>
<name>A0A438N2Y9_EXOME</name>
<comment type="caution">
    <text evidence="2">The sequence shown here is derived from an EMBL/GenBank/DDBJ whole genome shotgun (WGS) entry which is preliminary data.</text>
</comment>
<feature type="region of interest" description="Disordered" evidence="1">
    <location>
        <begin position="222"/>
        <end position="293"/>
    </location>
</feature>
<feature type="region of interest" description="Disordered" evidence="1">
    <location>
        <begin position="394"/>
        <end position="413"/>
    </location>
</feature>
<dbReference type="EMBL" id="NAJM01000025">
    <property type="protein sequence ID" value="RVX70109.1"/>
    <property type="molecule type" value="Genomic_DNA"/>
</dbReference>
<organism evidence="2 3">
    <name type="scientific">Exophiala mesophila</name>
    <name type="common">Black yeast-like fungus</name>
    <dbReference type="NCBI Taxonomy" id="212818"/>
    <lineage>
        <taxon>Eukaryota</taxon>
        <taxon>Fungi</taxon>
        <taxon>Dikarya</taxon>
        <taxon>Ascomycota</taxon>
        <taxon>Pezizomycotina</taxon>
        <taxon>Eurotiomycetes</taxon>
        <taxon>Chaetothyriomycetidae</taxon>
        <taxon>Chaetothyriales</taxon>
        <taxon>Herpotrichiellaceae</taxon>
        <taxon>Exophiala</taxon>
    </lineage>
</organism>
<feature type="compositionally biased region" description="Polar residues" evidence="1">
    <location>
        <begin position="401"/>
        <end position="413"/>
    </location>
</feature>
<evidence type="ECO:0000256" key="1">
    <source>
        <dbReference type="SAM" id="MobiDB-lite"/>
    </source>
</evidence>
<dbReference type="AlphaFoldDB" id="A0A438N2Y9"/>
<sequence length="560" mass="61778">MRYQDWDVLLFPAESRVPVQEFDTKCFALDQNVRISTFQAAPEMNPNTFESMTLVPSVTCFITSLEHGTPFRISVHSWQKPVASSILRAYKTPEEKTAFEARVYVDGVLQSQRLFDQENAWPEVIEDSGIQGEPLLFPPFHKSVMQQPHWEPGDVIGRIKLVVAEGIIREDYTMVDSNLRLDRLRDVVSFSFQHAPLDILQFSGIAWPSMRMFGRIIKQPSRPAPISSRVPTSPILNHQLHSHSPSKPSTVKADTRPRTNSYDGFQRRLNAHVSLDPNPRPSVSYLGKTGSPSGAEFSRLQTLASDDPFTGPQPIATRVLKAGIRRSSQDISMPDYGTGRAEHSRSHTSMSGVDYPRDDFVRHMMQANPREIVQILSPSQQARLMKELWAENTPGHGIHAPTNSPRSTGVATHSQLPIGRIRDSLGMLETTSRGSSHETSDMGNRAANEESCASPKNGHGPTDIPPNVEQNTSEGANRMQRQLDPHKAANYVENETCAGSVRSRSYSSVSKRKRSSTSPGGAFGDEGRGIARVSSSSSDRGSLGKDSKGTPTDGGVSILK</sequence>
<proteinExistence type="predicted"/>
<feature type="region of interest" description="Disordered" evidence="1">
    <location>
        <begin position="491"/>
        <end position="560"/>
    </location>
</feature>
<dbReference type="VEuPathDB" id="FungiDB:PV10_08852"/>
<dbReference type="OrthoDB" id="5417628at2759"/>
<protein>
    <submittedName>
        <fullName evidence="2">Uncharacterized protein</fullName>
    </submittedName>
</protein>
<dbReference type="Proteomes" id="UP000288859">
    <property type="component" value="Unassembled WGS sequence"/>
</dbReference>